<dbReference type="CDD" id="cd09859">
    <property type="entry name" value="PIN_53EXO"/>
    <property type="match status" value="1"/>
</dbReference>
<evidence type="ECO:0000256" key="2">
    <source>
        <dbReference type="ARBA" id="ARBA00022801"/>
    </source>
</evidence>
<evidence type="ECO:0000313" key="7">
    <source>
        <dbReference type="EMBL" id="MRX70930.1"/>
    </source>
</evidence>
<evidence type="ECO:0000256" key="5">
    <source>
        <dbReference type="ARBA" id="ARBA00050026"/>
    </source>
</evidence>
<dbReference type="CDD" id="cd09898">
    <property type="entry name" value="H3TH_53EXO"/>
    <property type="match status" value="1"/>
</dbReference>
<evidence type="ECO:0000256" key="1">
    <source>
        <dbReference type="ARBA" id="ARBA00022722"/>
    </source>
</evidence>
<comment type="caution">
    <text evidence="7">The sequence shown here is derived from an EMBL/GenBank/DDBJ whole genome shotgun (WGS) entry which is preliminary data.</text>
</comment>
<dbReference type="SMART" id="SM00279">
    <property type="entry name" value="HhH2"/>
    <property type="match status" value="1"/>
</dbReference>
<evidence type="ECO:0000256" key="4">
    <source>
        <dbReference type="ARBA" id="ARBA00049957"/>
    </source>
</evidence>
<dbReference type="InterPro" id="IPR038969">
    <property type="entry name" value="FEN"/>
</dbReference>
<dbReference type="InterPro" id="IPR029060">
    <property type="entry name" value="PIN-like_dom_sf"/>
</dbReference>
<keyword evidence="3" id="KW-0238">DNA-binding</keyword>
<dbReference type="GO" id="GO:0008409">
    <property type="term" value="F:5'-3' exonuclease activity"/>
    <property type="evidence" value="ECO:0007669"/>
    <property type="project" value="InterPro"/>
</dbReference>
<organism evidence="7 8">
    <name type="scientific">Metabacillus lacus</name>
    <dbReference type="NCBI Taxonomy" id="1983721"/>
    <lineage>
        <taxon>Bacteria</taxon>
        <taxon>Bacillati</taxon>
        <taxon>Bacillota</taxon>
        <taxon>Bacilli</taxon>
        <taxon>Bacillales</taxon>
        <taxon>Bacillaceae</taxon>
        <taxon>Metabacillus</taxon>
    </lineage>
</organism>
<dbReference type="FunFam" id="1.10.150.20:FF:000003">
    <property type="entry name" value="DNA polymerase I"/>
    <property type="match status" value="1"/>
</dbReference>
<sequence>MKQNHILLVDGMALLFRAFFATSVHGNFMYNSKGLPTNGVSGLLKHLTLAINSFQPSHVICCWDMGSSTFRNESFQNYKANRSEPPVELLPQFDMAKEAVSALEIPNIGIRGYEADDCIGTLALSYHGDMKVTILTGDRDLLQLLTDNIEVALLQKGMGNYKIYSEQTFTEETGIHPLGLIDVKGLMGDASDNYPGVKGIGEKTAYKLIAQYKSIEVLLDSLAELTKGQRTKIENDLEMLTLSRSLARINCEVPLECVLEDAELSFDPHHTMNRLGELDIKGFRKLPEHSNSEAM</sequence>
<dbReference type="OrthoDB" id="9806424at2"/>
<dbReference type="AlphaFoldDB" id="A0A7X2IWJ2"/>
<name>A0A7X2IWJ2_9BACI</name>
<dbReference type="Pfam" id="PF01367">
    <property type="entry name" value="5_3_exonuc"/>
    <property type="match status" value="1"/>
</dbReference>
<dbReference type="EMBL" id="WKKI01000002">
    <property type="protein sequence ID" value="MRX70930.1"/>
    <property type="molecule type" value="Genomic_DNA"/>
</dbReference>
<proteinExistence type="predicted"/>
<dbReference type="Gene3D" id="1.10.150.20">
    <property type="entry name" value="5' to 3' exonuclease, C-terminal subdomain"/>
    <property type="match status" value="1"/>
</dbReference>
<dbReference type="InterPro" id="IPR020046">
    <property type="entry name" value="5-3_exonucl_a-hlix_arch_N"/>
</dbReference>
<dbReference type="GO" id="GO:0033567">
    <property type="term" value="P:DNA replication, Okazaki fragment processing"/>
    <property type="evidence" value="ECO:0007669"/>
    <property type="project" value="InterPro"/>
</dbReference>
<dbReference type="Gene3D" id="3.40.50.1010">
    <property type="entry name" value="5'-nuclease"/>
    <property type="match status" value="1"/>
</dbReference>
<dbReference type="Proteomes" id="UP000448867">
    <property type="component" value="Unassembled WGS sequence"/>
</dbReference>
<dbReference type="InterPro" id="IPR002421">
    <property type="entry name" value="5-3_exonuclease"/>
</dbReference>
<protein>
    <recommendedName>
        <fullName evidence="5">5'-3' exonuclease</fullName>
    </recommendedName>
</protein>
<evidence type="ECO:0000313" key="8">
    <source>
        <dbReference type="Proteomes" id="UP000448867"/>
    </source>
</evidence>
<keyword evidence="8" id="KW-1185">Reference proteome</keyword>
<gene>
    <name evidence="7" type="ORF">GJU40_01950</name>
</gene>
<accession>A0A7X2IWJ2</accession>
<dbReference type="InterPro" id="IPR020045">
    <property type="entry name" value="DNA_polI_H3TH"/>
</dbReference>
<dbReference type="PANTHER" id="PTHR42646">
    <property type="entry name" value="FLAP ENDONUCLEASE XNI"/>
    <property type="match status" value="1"/>
</dbReference>
<dbReference type="RefSeq" id="WP_154306060.1">
    <property type="nucleotide sequence ID" value="NZ_WKKI01000002.1"/>
</dbReference>
<dbReference type="GO" id="GO:0017108">
    <property type="term" value="F:5'-flap endonuclease activity"/>
    <property type="evidence" value="ECO:0007669"/>
    <property type="project" value="InterPro"/>
</dbReference>
<evidence type="ECO:0000256" key="3">
    <source>
        <dbReference type="ARBA" id="ARBA00023125"/>
    </source>
</evidence>
<keyword evidence="2" id="KW-0378">Hydrolase</keyword>
<dbReference type="SUPFAM" id="SSF47807">
    <property type="entry name" value="5' to 3' exonuclease, C-terminal subdomain"/>
    <property type="match status" value="1"/>
</dbReference>
<comment type="function">
    <text evidence="4">5'-3' exonuclease acting preferentially on double-stranded DNA.</text>
</comment>
<dbReference type="InterPro" id="IPR008918">
    <property type="entry name" value="HhH2"/>
</dbReference>
<keyword evidence="1" id="KW-0540">Nuclease</keyword>
<dbReference type="GO" id="GO:0003677">
    <property type="term" value="F:DNA binding"/>
    <property type="evidence" value="ECO:0007669"/>
    <property type="project" value="UniProtKB-KW"/>
</dbReference>
<dbReference type="InterPro" id="IPR036279">
    <property type="entry name" value="5-3_exonuclease_C_sf"/>
</dbReference>
<feature type="domain" description="5'-3' exonuclease" evidence="6">
    <location>
        <begin position="1"/>
        <end position="265"/>
    </location>
</feature>
<dbReference type="SMART" id="SM00475">
    <property type="entry name" value="53EXOc"/>
    <property type="match status" value="1"/>
</dbReference>
<dbReference type="SUPFAM" id="SSF88723">
    <property type="entry name" value="PIN domain-like"/>
    <property type="match status" value="1"/>
</dbReference>
<reference evidence="7 8" key="1">
    <citation type="submission" date="2019-11" db="EMBL/GenBank/DDBJ databases">
        <title>Bacillus lacus genome.</title>
        <authorList>
            <person name="Allen C.J."/>
            <person name="Newman J.D."/>
        </authorList>
    </citation>
    <scope>NUCLEOTIDE SEQUENCE [LARGE SCALE GENOMIC DNA]</scope>
    <source>
        <strain evidence="7 8">KCTC 33946</strain>
    </source>
</reference>
<dbReference type="Pfam" id="PF02739">
    <property type="entry name" value="5_3_exonuc_N"/>
    <property type="match status" value="1"/>
</dbReference>
<keyword evidence="7" id="KW-0269">Exonuclease</keyword>
<evidence type="ECO:0000259" key="6">
    <source>
        <dbReference type="SMART" id="SM00475"/>
    </source>
</evidence>
<dbReference type="PANTHER" id="PTHR42646:SF2">
    <property type="entry name" value="5'-3' EXONUCLEASE FAMILY PROTEIN"/>
    <property type="match status" value="1"/>
</dbReference>